<evidence type="ECO:0000313" key="1">
    <source>
        <dbReference type="EMBL" id="KAD7117741.1"/>
    </source>
</evidence>
<dbReference type="AlphaFoldDB" id="A0A5N6PY33"/>
<reference evidence="1 2" key="1">
    <citation type="submission" date="2019-05" db="EMBL/GenBank/DDBJ databases">
        <title>Mikania micrantha, genome provides insights into the molecular mechanism of rapid growth.</title>
        <authorList>
            <person name="Liu B."/>
        </authorList>
    </citation>
    <scope>NUCLEOTIDE SEQUENCE [LARGE SCALE GENOMIC DNA]</scope>
    <source>
        <strain evidence="1">NLD-2019</strain>
        <tissue evidence="1">Leaf</tissue>
    </source>
</reference>
<proteinExistence type="predicted"/>
<protein>
    <submittedName>
        <fullName evidence="1">Uncharacterized protein</fullName>
    </submittedName>
</protein>
<dbReference type="EMBL" id="SZYD01000002">
    <property type="protein sequence ID" value="KAD7117741.1"/>
    <property type="molecule type" value="Genomic_DNA"/>
</dbReference>
<accession>A0A5N6PY33</accession>
<sequence>MHILFFRNEIVLGVQHFVDSLQESFLVHIYNCFTYQIKQLFDVQIVCILKHIQKQFLSHTPYHLVVGYHQIWRKRGRRSKVEEERAGQGWGYLATIVGDYVSGEEDDKNPDSSKPS</sequence>
<gene>
    <name evidence="1" type="ORF">E3N88_05009</name>
</gene>
<dbReference type="Proteomes" id="UP000326396">
    <property type="component" value="Linkage Group LG10"/>
</dbReference>
<name>A0A5N6PY33_9ASTR</name>
<organism evidence="1 2">
    <name type="scientific">Mikania micrantha</name>
    <name type="common">bitter vine</name>
    <dbReference type="NCBI Taxonomy" id="192012"/>
    <lineage>
        <taxon>Eukaryota</taxon>
        <taxon>Viridiplantae</taxon>
        <taxon>Streptophyta</taxon>
        <taxon>Embryophyta</taxon>
        <taxon>Tracheophyta</taxon>
        <taxon>Spermatophyta</taxon>
        <taxon>Magnoliopsida</taxon>
        <taxon>eudicotyledons</taxon>
        <taxon>Gunneridae</taxon>
        <taxon>Pentapetalae</taxon>
        <taxon>asterids</taxon>
        <taxon>campanulids</taxon>
        <taxon>Asterales</taxon>
        <taxon>Asteraceae</taxon>
        <taxon>Asteroideae</taxon>
        <taxon>Heliantheae alliance</taxon>
        <taxon>Eupatorieae</taxon>
        <taxon>Mikania</taxon>
    </lineage>
</organism>
<keyword evidence="2" id="KW-1185">Reference proteome</keyword>
<comment type="caution">
    <text evidence="1">The sequence shown here is derived from an EMBL/GenBank/DDBJ whole genome shotgun (WGS) entry which is preliminary data.</text>
</comment>
<evidence type="ECO:0000313" key="2">
    <source>
        <dbReference type="Proteomes" id="UP000326396"/>
    </source>
</evidence>